<keyword evidence="10" id="KW-1185">Reference proteome</keyword>
<evidence type="ECO:0000313" key="16">
    <source>
        <dbReference type="Proteomes" id="UP000183667"/>
    </source>
</evidence>
<dbReference type="InterPro" id="IPR046847">
    <property type="entry name" value="Xre-like_HTH"/>
</dbReference>
<dbReference type="EMBL" id="CP013445">
    <property type="protein sequence ID" value="AOK21419.1"/>
    <property type="molecule type" value="Genomic_DNA"/>
</dbReference>
<dbReference type="Proteomes" id="UP000095100">
    <property type="component" value="Chromosome 3"/>
</dbReference>
<dbReference type="Pfam" id="PF20432">
    <property type="entry name" value="Xre-like-HTH"/>
    <property type="match status" value="1"/>
</dbReference>
<dbReference type="Proteomes" id="UP000062998">
    <property type="component" value="Unassembled WGS sequence"/>
</dbReference>
<proteinExistence type="predicted"/>
<evidence type="ECO:0000313" key="12">
    <source>
        <dbReference type="Proteomes" id="UP000062998"/>
    </source>
</evidence>
<dbReference type="Proteomes" id="UP000061665">
    <property type="component" value="Unassembled WGS sequence"/>
</dbReference>
<evidence type="ECO:0000259" key="2">
    <source>
        <dbReference type="Pfam" id="PF20432"/>
    </source>
</evidence>
<evidence type="ECO:0000313" key="7">
    <source>
        <dbReference type="EMBL" id="KWD97038.1"/>
    </source>
</evidence>
<reference evidence="10 11" key="1">
    <citation type="submission" date="2015-11" db="EMBL/GenBank/DDBJ databases">
        <title>Expanding the genomic diversity of Burkholderia species for the development of highly accurate diagnostics.</title>
        <authorList>
            <person name="Sahl J."/>
            <person name="Keim P."/>
            <person name="Wagner D."/>
        </authorList>
    </citation>
    <scope>NUCLEOTIDE SEQUENCE [LARGE SCALE GENOMIC DNA]</scope>
    <source>
        <strain evidence="6 10">MSMB1808WGS</strain>
        <strain evidence="4 13">MSMB2036</strain>
        <strain evidence="5 11">MSMB2058</strain>
        <strain evidence="7 12">MSMB2167WGS</strain>
        <strain evidence="8 14">MSMB782WGS</strain>
    </source>
</reference>
<evidence type="ECO:0000313" key="14">
    <source>
        <dbReference type="Proteomes" id="UP000065504"/>
    </source>
</evidence>
<dbReference type="AlphaFoldDB" id="A0A108C985"/>
<dbReference type="NCBIfam" id="TIGR02293">
    <property type="entry name" value="TAS_TIGR02293"/>
    <property type="match status" value="1"/>
</dbReference>
<feature type="domain" description="Antitoxin Xre-like helix-turn-helix" evidence="2">
    <location>
        <begin position="25"/>
        <end position="85"/>
    </location>
</feature>
<name>A0A108C985_9BURK</name>
<reference evidence="9" key="4">
    <citation type="submission" date="2016-08" db="EMBL/GenBank/DDBJ databases">
        <authorList>
            <person name="Price E.P."/>
            <person name="Currie B.J."/>
            <person name="Wagner D.M."/>
        </authorList>
    </citation>
    <scope>NUCLEOTIDE SEQUENCE</scope>
    <source>
        <strain evidence="9">MSMB0103</strain>
    </source>
</reference>
<reference evidence="3 15" key="2">
    <citation type="submission" date="2015-12" db="EMBL/GenBank/DDBJ databases">
        <title>Diversity of Burkholderia near neighbor genomes.</title>
        <authorList>
            <person name="Sahl J."/>
            <person name="Wagner D."/>
            <person name="Keim P."/>
        </authorList>
    </citation>
    <scope>NUCLEOTIDE SEQUENCE [LARGE SCALE GENOMIC DNA]</scope>
    <source>
        <strain evidence="3 15">MSMB1189WGS</strain>
    </source>
</reference>
<dbReference type="Proteomes" id="UP000183667">
    <property type="component" value="Unassembled WGS sequence"/>
</dbReference>
<dbReference type="GO" id="GO:0003677">
    <property type="term" value="F:DNA binding"/>
    <property type="evidence" value="ECO:0007669"/>
    <property type="project" value="InterPro"/>
</dbReference>
<evidence type="ECO:0000313" key="3">
    <source>
        <dbReference type="EMBL" id="AOK21419.1"/>
    </source>
</evidence>
<dbReference type="Pfam" id="PF09722">
    <property type="entry name" value="Xre_MbcA_ParS_C"/>
    <property type="match status" value="1"/>
</dbReference>
<evidence type="ECO:0000313" key="8">
    <source>
        <dbReference type="EMBL" id="KWK77913.1"/>
    </source>
</evidence>
<dbReference type="Proteomes" id="UP000065504">
    <property type="component" value="Unassembled WGS sequence"/>
</dbReference>
<dbReference type="InterPro" id="IPR024467">
    <property type="entry name" value="Xre/MbcA/ParS-like_toxin-bd"/>
</dbReference>
<dbReference type="Proteomes" id="UP000056453">
    <property type="component" value="Unassembled WGS sequence"/>
</dbReference>
<evidence type="ECO:0000313" key="5">
    <source>
        <dbReference type="EMBL" id="KVM28612.1"/>
    </source>
</evidence>
<feature type="domain" description="Antitoxin Xre/MbcA/ParS-like toxin-binding" evidence="1">
    <location>
        <begin position="90"/>
        <end position="139"/>
    </location>
</feature>
<evidence type="ECO:0000313" key="13">
    <source>
        <dbReference type="Proteomes" id="UP000064029"/>
    </source>
</evidence>
<gene>
    <name evidence="9" type="ORF">BGV66_24705</name>
    <name evidence="4" type="ORF">WJ33_16430</name>
    <name evidence="5" type="ORF">WJ53_09120</name>
    <name evidence="6" type="ORF">WJ96_01675</name>
    <name evidence="3" type="ORF">WK67_01200</name>
    <name evidence="7" type="ORF">WL73_21570</name>
    <name evidence="8" type="ORF">WM16_10420</name>
</gene>
<organism evidence="6 10">
    <name type="scientific">Burkholderia ubonensis</name>
    <dbReference type="NCBI Taxonomy" id="101571"/>
    <lineage>
        <taxon>Bacteria</taxon>
        <taxon>Pseudomonadati</taxon>
        <taxon>Pseudomonadota</taxon>
        <taxon>Betaproteobacteria</taxon>
        <taxon>Burkholderiales</taxon>
        <taxon>Burkholderiaceae</taxon>
        <taxon>Burkholderia</taxon>
        <taxon>Burkholderia cepacia complex</taxon>
    </lineage>
</organism>
<dbReference type="OrthoDB" id="118583at2"/>
<evidence type="ECO:0000313" key="11">
    <source>
        <dbReference type="Proteomes" id="UP000061665"/>
    </source>
</evidence>
<protein>
    <submittedName>
        <fullName evidence="6">Uncharacterized protein</fullName>
    </submittedName>
</protein>
<evidence type="ECO:0000313" key="4">
    <source>
        <dbReference type="EMBL" id="KVG73583.1"/>
    </source>
</evidence>
<sequence>MLLVTPEAVADVMELRPVPHTLAELEARVRDGLPKAALKAGVEHATDGADARRALLARIIPEATYKRRRDRLTQDESEKTERLARIVATAAYVWDDADAARQFLAAPHPELEGRAPLDVALTELGARRVEEVLWKLFYGLPA</sequence>
<evidence type="ECO:0000259" key="1">
    <source>
        <dbReference type="Pfam" id="PF09722"/>
    </source>
</evidence>
<evidence type="ECO:0000313" key="15">
    <source>
        <dbReference type="Proteomes" id="UP000095100"/>
    </source>
</evidence>
<reference evidence="16" key="3">
    <citation type="submission" date="2016-08" db="EMBL/GenBank/DDBJ databases">
        <title>Population biology and virulence potential of Burkholderia ubonensis.</title>
        <authorList>
            <person name="Price E.P."/>
            <person name="Currie B.J."/>
            <person name="Wagner D.M."/>
        </authorList>
    </citation>
    <scope>NUCLEOTIDE SEQUENCE [LARGE SCALE GENOMIC DNA]</scope>
    <source>
        <strain evidence="16">MSMB0103</strain>
    </source>
</reference>
<dbReference type="EMBL" id="LOZE01000083">
    <property type="protein sequence ID" value="KVM28612.1"/>
    <property type="molecule type" value="Genomic_DNA"/>
</dbReference>
<evidence type="ECO:0000313" key="6">
    <source>
        <dbReference type="EMBL" id="KVP87697.1"/>
    </source>
</evidence>
<dbReference type="GeneID" id="69006681"/>
<evidence type="ECO:0000313" key="10">
    <source>
        <dbReference type="Proteomes" id="UP000056453"/>
    </source>
</evidence>
<dbReference type="InterPro" id="IPR011979">
    <property type="entry name" value="Antitox_Xre"/>
</dbReference>
<dbReference type="EMBL" id="LOXM01000041">
    <property type="protein sequence ID" value="KVG73583.1"/>
    <property type="molecule type" value="Genomic_DNA"/>
</dbReference>
<evidence type="ECO:0000313" key="9">
    <source>
        <dbReference type="EMBL" id="OJA43267.1"/>
    </source>
</evidence>
<accession>A0A108C985</accession>
<dbReference type="EMBL" id="LPBJ01000104">
    <property type="protein sequence ID" value="KVP87697.1"/>
    <property type="molecule type" value="Genomic_DNA"/>
</dbReference>
<dbReference type="EMBL" id="LPIX01000085">
    <property type="protein sequence ID" value="KWD97038.1"/>
    <property type="molecule type" value="Genomic_DNA"/>
</dbReference>
<dbReference type="Proteomes" id="UP000064029">
    <property type="component" value="Unassembled WGS sequence"/>
</dbReference>
<dbReference type="RefSeq" id="WP_017335769.1">
    <property type="nucleotide sequence ID" value="NZ_CP013445.1"/>
</dbReference>
<dbReference type="EMBL" id="MEAU01000040">
    <property type="protein sequence ID" value="OJA43267.1"/>
    <property type="molecule type" value="Genomic_DNA"/>
</dbReference>
<dbReference type="EMBL" id="LPLU01000058">
    <property type="protein sequence ID" value="KWK77913.1"/>
    <property type="molecule type" value="Genomic_DNA"/>
</dbReference>